<accession>A0A438E850</accession>
<dbReference type="Proteomes" id="UP000288805">
    <property type="component" value="Unassembled WGS sequence"/>
</dbReference>
<evidence type="ECO:0000256" key="1">
    <source>
        <dbReference type="SAM" id="MobiDB-lite"/>
    </source>
</evidence>
<feature type="region of interest" description="Disordered" evidence="1">
    <location>
        <begin position="33"/>
        <end position="60"/>
    </location>
</feature>
<evidence type="ECO:0000313" key="3">
    <source>
        <dbReference type="Proteomes" id="UP000288805"/>
    </source>
</evidence>
<name>A0A438E850_VITVI</name>
<proteinExistence type="predicted"/>
<dbReference type="EMBL" id="QGNW01001367">
    <property type="protein sequence ID" value="RVW43829.1"/>
    <property type="molecule type" value="Genomic_DNA"/>
</dbReference>
<gene>
    <name evidence="2" type="ORF">CK203_074076</name>
</gene>
<evidence type="ECO:0000313" key="2">
    <source>
        <dbReference type="EMBL" id="RVW43829.1"/>
    </source>
</evidence>
<comment type="caution">
    <text evidence="2">The sequence shown here is derived from an EMBL/GenBank/DDBJ whole genome shotgun (WGS) entry which is preliminary data.</text>
</comment>
<dbReference type="AlphaFoldDB" id="A0A438E850"/>
<feature type="compositionally biased region" description="Low complexity" evidence="1">
    <location>
        <begin position="50"/>
        <end position="59"/>
    </location>
</feature>
<protein>
    <submittedName>
        <fullName evidence="2">Uncharacterized protein</fullName>
    </submittedName>
</protein>
<reference evidence="2 3" key="1">
    <citation type="journal article" date="2018" name="PLoS Genet.">
        <title>Population sequencing reveals clonal diversity and ancestral inbreeding in the grapevine cultivar Chardonnay.</title>
        <authorList>
            <person name="Roach M.J."/>
            <person name="Johnson D.L."/>
            <person name="Bohlmann J."/>
            <person name="van Vuuren H.J."/>
            <person name="Jones S.J."/>
            <person name="Pretorius I.S."/>
            <person name="Schmidt S.A."/>
            <person name="Borneman A.R."/>
        </authorList>
    </citation>
    <scope>NUCLEOTIDE SEQUENCE [LARGE SCALE GENOMIC DNA]</scope>
    <source>
        <strain evidence="3">cv. Chardonnay</strain>
        <tissue evidence="2">Leaf</tissue>
    </source>
</reference>
<sequence length="76" mass="8209">MEVEVKIRLPDSSTHRAVSALLSSFHRRNPSANRTSFLTAPPVSSPPVAPSSASDSTVTMPAASFLSKPKRFWLTV</sequence>
<organism evidence="2 3">
    <name type="scientific">Vitis vinifera</name>
    <name type="common">Grape</name>
    <dbReference type="NCBI Taxonomy" id="29760"/>
    <lineage>
        <taxon>Eukaryota</taxon>
        <taxon>Viridiplantae</taxon>
        <taxon>Streptophyta</taxon>
        <taxon>Embryophyta</taxon>
        <taxon>Tracheophyta</taxon>
        <taxon>Spermatophyta</taxon>
        <taxon>Magnoliopsida</taxon>
        <taxon>eudicotyledons</taxon>
        <taxon>Gunneridae</taxon>
        <taxon>Pentapetalae</taxon>
        <taxon>rosids</taxon>
        <taxon>Vitales</taxon>
        <taxon>Vitaceae</taxon>
        <taxon>Viteae</taxon>
        <taxon>Vitis</taxon>
    </lineage>
</organism>